<evidence type="ECO:0000313" key="3">
    <source>
        <dbReference type="EMBL" id="SHI76791.1"/>
    </source>
</evidence>
<evidence type="ECO:0000259" key="2">
    <source>
        <dbReference type="Pfam" id="PF18911"/>
    </source>
</evidence>
<keyword evidence="1" id="KW-0732">Signal</keyword>
<dbReference type="InterPro" id="IPR000601">
    <property type="entry name" value="PKD_dom"/>
</dbReference>
<dbReference type="InterPro" id="IPR035986">
    <property type="entry name" value="PKD_dom_sf"/>
</dbReference>
<protein>
    <recommendedName>
        <fullName evidence="2">PKD domain-containing protein</fullName>
    </recommendedName>
</protein>
<evidence type="ECO:0000256" key="1">
    <source>
        <dbReference type="ARBA" id="ARBA00022729"/>
    </source>
</evidence>
<sequence length="1010" mass="109224">MARLFEGASGTSAYNAAAGKFDEVDSTRDPATTYWYVPFDYGSEAEFLKKVDLSLAGNMMDCGECHVGGGMMEYIPYKDTLPQTNDYESRVSLRTISTTGFYGFGGDPLVANPITAADYTAFNYFIDTYDVDNDGDKTEALHMDYIKTGVMEMDCLLCHLPGYKYDERREALRDAKIDASRAIGAGLGTDNGLTWADGAAPPAGYGTTVVYDMSQFIIDGNGNLRIPKAWMDENVAPTPDSTNCSFCHMNEFSVDWKKRGDHWAPNGQYDFQYEVHYNFGCMGCHERKPTALQPDDPNEPNLLPDGVTANPAAEYTSVWGGPYPEMGDGLLGHDPAKGDSQYSGLYNKNDKAAFKQCQDCHINGAGGREYGAPNPTMSHAAAGLTAKIAQGNTADGVAKISHIDMMHCTACHTRKANSYDWGNTGNPLIDATGKDAANRLTDHENPYVMKQNMTDNTSLAWYKGKIHRVSSSATMFWRDKNDTPALDANFDGRPHGMDALLMTDVLAVNEDNGWASITEDHHGDVTPADFGERITAFNSYIENKAGVAAGTAKTKFSIFHVNFMNNHGVSPIELSWGINGCTDCHDAGANFYNGSIDTTGDNNTMVYGASTSQRVPFTKVNGFSQPTDWHPGQMDKFGVRTIAIQISNTPTTWDDDGNAVTPEVAALTTRPVERSENMYEAAFMGKADFADEYEGGTIDLSGYEKGWLLMVEVEDESDGSVATYTKSVGTDVTDMAGLMGQISSQFKDGTFGFVVALNTAGDGIKITAEPGYNVRLQGGIDNSASFALSNAAYKATPWIGVDGTVANGRSEWVAYLDGIDENDLPAHGVADAGADLVAEVSVPVTLAANEVVNAGVPSISYSWICNDLADTVYEGASIEKTFDTVGTYTCNLRVEDAYGDIHQDAVQVQVTAPAPAADIAVVTSNPAGTGNTVRFSNLPATYTMLYIIWGDGSREKVYPTGSPASVDVDHTFSASSRYFVGPDYRYLSTVYVYNGGARIDINREYLFIAP</sequence>
<dbReference type="STRING" id="1122189.SAMN02745165_00808"/>
<dbReference type="SUPFAM" id="SSF49299">
    <property type="entry name" value="PKD domain"/>
    <property type="match status" value="1"/>
</dbReference>
<keyword evidence="4" id="KW-1185">Reference proteome</keyword>
<gene>
    <name evidence="3" type="ORF">SAMN02745165_00808</name>
</gene>
<dbReference type="InterPro" id="IPR036280">
    <property type="entry name" value="Multihaem_cyt_sf"/>
</dbReference>
<proteinExistence type="predicted"/>
<dbReference type="RefSeq" id="WP_072905845.1">
    <property type="nucleotide sequence ID" value="NZ_FQZT01000002.1"/>
</dbReference>
<organism evidence="3 4">
    <name type="scientific">Malonomonas rubra DSM 5091</name>
    <dbReference type="NCBI Taxonomy" id="1122189"/>
    <lineage>
        <taxon>Bacteria</taxon>
        <taxon>Pseudomonadati</taxon>
        <taxon>Thermodesulfobacteriota</taxon>
        <taxon>Desulfuromonadia</taxon>
        <taxon>Desulfuromonadales</taxon>
        <taxon>Geopsychrobacteraceae</taxon>
        <taxon>Malonomonas</taxon>
    </lineage>
</organism>
<dbReference type="Proteomes" id="UP000184171">
    <property type="component" value="Unassembled WGS sequence"/>
</dbReference>
<dbReference type="InterPro" id="IPR013783">
    <property type="entry name" value="Ig-like_fold"/>
</dbReference>
<dbReference type="EMBL" id="FQZT01000002">
    <property type="protein sequence ID" value="SHI76791.1"/>
    <property type="molecule type" value="Genomic_DNA"/>
</dbReference>
<evidence type="ECO:0000313" key="4">
    <source>
        <dbReference type="Proteomes" id="UP000184171"/>
    </source>
</evidence>
<dbReference type="OrthoDB" id="5389061at2"/>
<dbReference type="AlphaFoldDB" id="A0A1M6DUB5"/>
<dbReference type="PANTHER" id="PTHR35038">
    <property type="entry name" value="DISSIMILATORY SULFITE REDUCTASE SIRA"/>
    <property type="match status" value="1"/>
</dbReference>
<dbReference type="Pfam" id="PF18911">
    <property type="entry name" value="PKD_4"/>
    <property type="match status" value="1"/>
</dbReference>
<feature type="domain" description="PKD" evidence="2">
    <location>
        <begin position="829"/>
        <end position="909"/>
    </location>
</feature>
<accession>A0A1M6DUB5</accession>
<dbReference type="CDD" id="cd00146">
    <property type="entry name" value="PKD"/>
    <property type="match status" value="1"/>
</dbReference>
<reference evidence="3 4" key="1">
    <citation type="submission" date="2016-11" db="EMBL/GenBank/DDBJ databases">
        <authorList>
            <person name="Jaros S."/>
            <person name="Januszkiewicz K."/>
            <person name="Wedrychowicz H."/>
        </authorList>
    </citation>
    <scope>NUCLEOTIDE SEQUENCE [LARGE SCALE GENOMIC DNA]</scope>
    <source>
        <strain evidence="3 4">DSM 5091</strain>
    </source>
</reference>
<dbReference type="Gene3D" id="2.60.40.10">
    <property type="entry name" value="Immunoglobulins"/>
    <property type="match status" value="1"/>
</dbReference>
<dbReference type="SUPFAM" id="SSF48695">
    <property type="entry name" value="Multiheme cytochromes"/>
    <property type="match status" value="2"/>
</dbReference>
<dbReference type="InterPro" id="IPR051829">
    <property type="entry name" value="Multiheme_Cytochr_ET"/>
</dbReference>
<name>A0A1M6DUB5_MALRU</name>